<proteinExistence type="inferred from homology"/>
<dbReference type="SUPFAM" id="SSF56935">
    <property type="entry name" value="Porins"/>
    <property type="match status" value="1"/>
</dbReference>
<evidence type="ECO:0000256" key="9">
    <source>
        <dbReference type="ARBA" id="ARBA00023237"/>
    </source>
</evidence>
<keyword evidence="7 10" id="KW-0472">Membrane</keyword>
<dbReference type="InterPro" id="IPR039426">
    <property type="entry name" value="TonB-dep_rcpt-like"/>
</dbReference>
<dbReference type="PANTHER" id="PTHR30069:SF29">
    <property type="entry name" value="HEMOGLOBIN AND HEMOGLOBIN-HAPTOGLOBIN-BINDING PROTEIN 1-RELATED"/>
    <property type="match status" value="1"/>
</dbReference>
<evidence type="ECO:0000313" key="15">
    <source>
        <dbReference type="EMBL" id="MBT2187095.1"/>
    </source>
</evidence>
<comment type="caution">
    <text evidence="15">The sequence shown here is derived from an EMBL/GenBank/DDBJ whole genome shotgun (WGS) entry which is preliminary data.</text>
</comment>
<keyword evidence="2 10" id="KW-0813">Transport</keyword>
<dbReference type="Pfam" id="PF07715">
    <property type="entry name" value="Plug"/>
    <property type="match status" value="1"/>
</dbReference>
<dbReference type="Pfam" id="PF00593">
    <property type="entry name" value="TonB_dep_Rec_b-barrel"/>
    <property type="match status" value="1"/>
</dbReference>
<evidence type="ECO:0000256" key="3">
    <source>
        <dbReference type="ARBA" id="ARBA00022452"/>
    </source>
</evidence>
<dbReference type="InterPro" id="IPR000531">
    <property type="entry name" value="Beta-barrel_TonB"/>
</dbReference>
<evidence type="ECO:0000256" key="2">
    <source>
        <dbReference type="ARBA" id="ARBA00022448"/>
    </source>
</evidence>
<dbReference type="GO" id="GO:0044718">
    <property type="term" value="P:siderophore transmembrane transport"/>
    <property type="evidence" value="ECO:0007669"/>
    <property type="project" value="TreeGrafter"/>
</dbReference>
<comment type="subcellular location">
    <subcellularLocation>
        <location evidence="1 10">Cell outer membrane</location>
        <topology evidence="1 10">Multi-pass membrane protein</topology>
    </subcellularLocation>
</comment>
<accession>A0A9X1IRB8</accession>
<evidence type="ECO:0000256" key="11">
    <source>
        <dbReference type="RuleBase" id="RU003357"/>
    </source>
</evidence>
<dbReference type="Gene3D" id="2.170.130.10">
    <property type="entry name" value="TonB-dependent receptor, plug domain"/>
    <property type="match status" value="1"/>
</dbReference>
<dbReference type="Proteomes" id="UP001138757">
    <property type="component" value="Unassembled WGS sequence"/>
</dbReference>
<keyword evidence="6 11" id="KW-0798">TonB box</keyword>
<reference evidence="15" key="1">
    <citation type="submission" date="2021-05" db="EMBL/GenBank/DDBJ databases">
        <title>Genome of Sphingobium sp. strain.</title>
        <authorList>
            <person name="Fan R."/>
        </authorList>
    </citation>
    <scope>NUCLEOTIDE SEQUENCE</scope>
    <source>
        <strain evidence="15">H33</strain>
    </source>
</reference>
<dbReference type="GO" id="GO:0015344">
    <property type="term" value="F:siderophore uptake transmembrane transporter activity"/>
    <property type="evidence" value="ECO:0007669"/>
    <property type="project" value="TreeGrafter"/>
</dbReference>
<keyword evidence="8 15" id="KW-0675">Receptor</keyword>
<feature type="domain" description="TonB-dependent receptor plug" evidence="14">
    <location>
        <begin position="67"/>
        <end position="173"/>
    </location>
</feature>
<keyword evidence="9 10" id="KW-0998">Cell outer membrane</keyword>
<sequence>MPIRSRQSTVRPRPAVCLVPLLTVAGMLAAAPAYAAQDEDLTDLSLEQLMNVEVTSVSKRPERLGQAAAAIFVISQDDIRRSGATNLPDILRMAPGIEVAQADATHWAVSIRGNNDIYSSKLLVLVDGRSIYSQNFAGVFWNVQDMPLQDIARIEVIRGSGGALWGANAVNGVINIITRSPEDTQGWMASLVGGTRSADVALRYGGTLSATASYRIWLKASSHGDSVTTTGDEAGDAARQIRAGFDVNWQPSVADELRVQGEIYSERNDARVTLPILGAPPSASAIVERFSGGHALANWRHDLSAGSDITVQAFFDRAYTGELLGGMRSDTYDIEARHHFTLGGHHEIVWGAGYRYVKFFQSPSPYLSLVTPRTSIRTANIFAQDTITLSPKLQLIAGLKLEHTSSTGLEYEPTLRAVWSPRPGNTIWIAASRAVRVPSLRERLTRLDLAATPDNPPVLIQAIGNLDQRSEQAIAFEAGYRTTITPDLNLDLAAYYTIYDDLGTSTTRAPQFVLTPSPPHLLLTVDLNNLARGRTYGGEISAHWQVTPAWRLSANYDLMIAHVTPARPDVTPLADNTPGNSPRSQIQIRSRLDLRRNVELDLALRRISALSAVDTGGTPSTIPAYTQLDARLGWRVADRLDIALIGQSLLDARHREYGPSIYRLPSEILRSVRLSLSAAF</sequence>
<dbReference type="AlphaFoldDB" id="A0A9X1IRB8"/>
<dbReference type="PROSITE" id="PS52016">
    <property type="entry name" value="TONB_DEPENDENT_REC_3"/>
    <property type="match status" value="1"/>
</dbReference>
<evidence type="ECO:0000256" key="7">
    <source>
        <dbReference type="ARBA" id="ARBA00023136"/>
    </source>
</evidence>
<dbReference type="PANTHER" id="PTHR30069">
    <property type="entry name" value="TONB-DEPENDENT OUTER MEMBRANE RECEPTOR"/>
    <property type="match status" value="1"/>
</dbReference>
<keyword evidence="4 10" id="KW-0812">Transmembrane</keyword>
<evidence type="ECO:0000313" key="16">
    <source>
        <dbReference type="Proteomes" id="UP001138757"/>
    </source>
</evidence>
<evidence type="ECO:0000256" key="5">
    <source>
        <dbReference type="ARBA" id="ARBA00022729"/>
    </source>
</evidence>
<evidence type="ECO:0000256" key="6">
    <source>
        <dbReference type="ARBA" id="ARBA00023077"/>
    </source>
</evidence>
<feature type="signal peptide" evidence="12">
    <location>
        <begin position="1"/>
        <end position="35"/>
    </location>
</feature>
<dbReference type="InterPro" id="IPR036942">
    <property type="entry name" value="Beta-barrel_TonB_sf"/>
</dbReference>
<keyword evidence="16" id="KW-1185">Reference proteome</keyword>
<evidence type="ECO:0000256" key="1">
    <source>
        <dbReference type="ARBA" id="ARBA00004571"/>
    </source>
</evidence>
<dbReference type="InterPro" id="IPR037066">
    <property type="entry name" value="Plug_dom_sf"/>
</dbReference>
<keyword evidence="3 10" id="KW-1134">Transmembrane beta strand</keyword>
<dbReference type="Gene3D" id="2.40.170.20">
    <property type="entry name" value="TonB-dependent receptor, beta-barrel domain"/>
    <property type="match status" value="1"/>
</dbReference>
<comment type="similarity">
    <text evidence="10 11">Belongs to the TonB-dependent receptor family.</text>
</comment>
<evidence type="ECO:0000256" key="12">
    <source>
        <dbReference type="SAM" id="SignalP"/>
    </source>
</evidence>
<organism evidence="15 16">
    <name type="scientific">Sphingobium nicotianae</name>
    <dbReference type="NCBI Taxonomy" id="2782607"/>
    <lineage>
        <taxon>Bacteria</taxon>
        <taxon>Pseudomonadati</taxon>
        <taxon>Pseudomonadota</taxon>
        <taxon>Alphaproteobacteria</taxon>
        <taxon>Sphingomonadales</taxon>
        <taxon>Sphingomonadaceae</taxon>
        <taxon>Sphingobium</taxon>
    </lineage>
</organism>
<dbReference type="CDD" id="cd01347">
    <property type="entry name" value="ligand_gated_channel"/>
    <property type="match status" value="1"/>
</dbReference>
<feature type="chain" id="PRO_5040893759" evidence="12">
    <location>
        <begin position="36"/>
        <end position="680"/>
    </location>
</feature>
<evidence type="ECO:0000256" key="10">
    <source>
        <dbReference type="PROSITE-ProRule" id="PRU01360"/>
    </source>
</evidence>
<feature type="domain" description="TonB-dependent receptor-like beta-barrel" evidence="13">
    <location>
        <begin position="232"/>
        <end position="643"/>
    </location>
</feature>
<gene>
    <name evidence="15" type="ORF">KK488_09070</name>
</gene>
<dbReference type="InterPro" id="IPR012910">
    <property type="entry name" value="Plug_dom"/>
</dbReference>
<evidence type="ECO:0000256" key="4">
    <source>
        <dbReference type="ARBA" id="ARBA00022692"/>
    </source>
</evidence>
<evidence type="ECO:0000256" key="8">
    <source>
        <dbReference type="ARBA" id="ARBA00023170"/>
    </source>
</evidence>
<dbReference type="EMBL" id="JAHGAW010000005">
    <property type="protein sequence ID" value="MBT2187095.1"/>
    <property type="molecule type" value="Genomic_DNA"/>
</dbReference>
<evidence type="ECO:0000259" key="13">
    <source>
        <dbReference type="Pfam" id="PF00593"/>
    </source>
</evidence>
<protein>
    <submittedName>
        <fullName evidence="15">TonB-dependent receptor</fullName>
    </submittedName>
</protein>
<name>A0A9X1IRB8_9SPHN</name>
<evidence type="ECO:0000259" key="14">
    <source>
        <dbReference type="Pfam" id="PF07715"/>
    </source>
</evidence>
<keyword evidence="5 12" id="KW-0732">Signal</keyword>
<dbReference type="GO" id="GO:0009279">
    <property type="term" value="C:cell outer membrane"/>
    <property type="evidence" value="ECO:0007669"/>
    <property type="project" value="UniProtKB-SubCell"/>
</dbReference>